<dbReference type="InterPro" id="IPR014044">
    <property type="entry name" value="CAP_dom"/>
</dbReference>
<gene>
    <name evidence="4" type="ORF">PHYBOEH_010370</name>
</gene>
<keyword evidence="2" id="KW-0732">Signal</keyword>
<reference evidence="4" key="1">
    <citation type="submission" date="2021-02" db="EMBL/GenBank/DDBJ databases">
        <authorList>
            <person name="Palmer J.M."/>
        </authorList>
    </citation>
    <scope>NUCLEOTIDE SEQUENCE</scope>
    <source>
        <strain evidence="4">SCRP23</strain>
    </source>
</reference>
<dbReference type="PANTHER" id="PTHR31157:SF1">
    <property type="entry name" value="SCP DOMAIN-CONTAINING PROTEIN"/>
    <property type="match status" value="1"/>
</dbReference>
<evidence type="ECO:0000313" key="4">
    <source>
        <dbReference type="EMBL" id="KAG7382756.1"/>
    </source>
</evidence>
<evidence type="ECO:0000256" key="1">
    <source>
        <dbReference type="SAM" id="MobiDB-lite"/>
    </source>
</evidence>
<evidence type="ECO:0000256" key="2">
    <source>
        <dbReference type="SAM" id="SignalP"/>
    </source>
</evidence>
<feature type="region of interest" description="Disordered" evidence="1">
    <location>
        <begin position="293"/>
        <end position="317"/>
    </location>
</feature>
<evidence type="ECO:0000313" key="5">
    <source>
        <dbReference type="Proteomes" id="UP000693981"/>
    </source>
</evidence>
<evidence type="ECO:0000259" key="3">
    <source>
        <dbReference type="Pfam" id="PF00188"/>
    </source>
</evidence>
<feature type="signal peptide" evidence="2">
    <location>
        <begin position="1"/>
        <end position="21"/>
    </location>
</feature>
<sequence>MVFAPRTLALLAVLATASTEAANLRQRNLQTYSTAEEYTTSMLDRVNQERAKAGLSPLCTNKKLQDAAQQHSDDQAANNYMGHDGTDGTSVSDRITQAGYDWNAVAENVAAGQEDVDGVMESWMNSPGHRENILGDYTMFGTAYAYNPNSEFKHYWTQDFGSGDAEECGGDSVEAAAPTTNTVKRVVAYATPETEAPVVTYAGDAATPCPESGAIPTDTYEAATPYLETEAPSTDAYGSATPYLVTDAPATGSYVTETPCPETDAPSSDASEAYPATDAPAYVAETPYPVTDAPAGSYAAETPCPETYAPSSDASEAYPVTDSPAYVAETPYPVTDAPAGSYAAETPCPETYAPSSDASQAYPVTDAPATGSYVAETPCPVTDVPSYDASPVTDAPVEGSYETATPCPTTDAPVTDAYEAETPCPETDAPVVIDSPEIGTSPENAYGAGNAPVSPEAEYATGKDCEPGF</sequence>
<dbReference type="Pfam" id="PF00188">
    <property type="entry name" value="CAP"/>
    <property type="match status" value="1"/>
</dbReference>
<name>A0A8T1VPB2_9STRA</name>
<proteinExistence type="predicted"/>
<organism evidence="4 5">
    <name type="scientific">Phytophthora boehmeriae</name>
    <dbReference type="NCBI Taxonomy" id="109152"/>
    <lineage>
        <taxon>Eukaryota</taxon>
        <taxon>Sar</taxon>
        <taxon>Stramenopiles</taxon>
        <taxon>Oomycota</taxon>
        <taxon>Peronosporomycetes</taxon>
        <taxon>Peronosporales</taxon>
        <taxon>Peronosporaceae</taxon>
        <taxon>Phytophthora</taxon>
    </lineage>
</organism>
<protein>
    <recommendedName>
        <fullName evidence="3">SCP domain-containing protein</fullName>
    </recommendedName>
</protein>
<feature type="region of interest" description="Disordered" evidence="1">
    <location>
        <begin position="64"/>
        <end position="85"/>
    </location>
</feature>
<feature type="chain" id="PRO_5035714601" description="SCP domain-containing protein" evidence="2">
    <location>
        <begin position="22"/>
        <end position="469"/>
    </location>
</feature>
<dbReference type="AlphaFoldDB" id="A0A8T1VPB2"/>
<dbReference type="CDD" id="cd05379">
    <property type="entry name" value="CAP_bacterial"/>
    <property type="match status" value="1"/>
</dbReference>
<dbReference type="Proteomes" id="UP000693981">
    <property type="component" value="Unassembled WGS sequence"/>
</dbReference>
<dbReference type="PANTHER" id="PTHR31157">
    <property type="entry name" value="SCP DOMAIN-CONTAINING PROTEIN"/>
    <property type="match status" value="1"/>
</dbReference>
<keyword evidence="5" id="KW-1185">Reference proteome</keyword>
<feature type="domain" description="SCP" evidence="3">
    <location>
        <begin position="43"/>
        <end position="160"/>
    </location>
</feature>
<feature type="region of interest" description="Disordered" evidence="1">
    <location>
        <begin position="388"/>
        <end position="469"/>
    </location>
</feature>
<dbReference type="OrthoDB" id="568194at2759"/>
<feature type="region of interest" description="Disordered" evidence="1">
    <location>
        <begin position="338"/>
        <end position="364"/>
    </location>
</feature>
<dbReference type="EMBL" id="JAGDFL010000700">
    <property type="protein sequence ID" value="KAG7382756.1"/>
    <property type="molecule type" value="Genomic_DNA"/>
</dbReference>
<accession>A0A8T1VPB2</accession>
<comment type="caution">
    <text evidence="4">The sequence shown here is derived from an EMBL/GenBank/DDBJ whole genome shotgun (WGS) entry which is preliminary data.</text>
</comment>